<reference evidence="9 10" key="1">
    <citation type="submission" date="2014-02" db="EMBL/GenBank/DDBJ databases">
        <title>Transposable element dynamics among asymbiotic and ectomycorrhizal Amanita fungi.</title>
        <authorList>
            <consortium name="DOE Joint Genome Institute"/>
            <person name="Hess J."/>
            <person name="Skrede I."/>
            <person name="Wolfe B."/>
            <person name="LaButti K."/>
            <person name="Ohm R.A."/>
            <person name="Grigoriev I.V."/>
            <person name="Pringle A."/>
        </authorList>
    </citation>
    <scope>NUCLEOTIDE SEQUENCE [LARGE SCALE GENOMIC DNA]</scope>
    <source>
        <strain evidence="9 10">SKay4041</strain>
    </source>
</reference>
<dbReference type="Pfam" id="PF00412">
    <property type="entry name" value="LIM"/>
    <property type="match status" value="2"/>
</dbReference>
<dbReference type="EMBL" id="KZ302199">
    <property type="protein sequence ID" value="PFH46386.1"/>
    <property type="molecule type" value="Genomic_DNA"/>
</dbReference>
<evidence type="ECO:0000256" key="2">
    <source>
        <dbReference type="ARBA" id="ARBA00022723"/>
    </source>
</evidence>
<organism evidence="9 10">
    <name type="scientific">Amanita thiersii Skay4041</name>
    <dbReference type="NCBI Taxonomy" id="703135"/>
    <lineage>
        <taxon>Eukaryota</taxon>
        <taxon>Fungi</taxon>
        <taxon>Dikarya</taxon>
        <taxon>Basidiomycota</taxon>
        <taxon>Agaricomycotina</taxon>
        <taxon>Agaricomycetes</taxon>
        <taxon>Agaricomycetidae</taxon>
        <taxon>Agaricales</taxon>
        <taxon>Pluteineae</taxon>
        <taxon>Amanitaceae</taxon>
        <taxon>Amanita</taxon>
    </lineage>
</organism>
<dbReference type="OrthoDB" id="79452at2759"/>
<dbReference type="PROSITE" id="PS50081">
    <property type="entry name" value="ZF_DAG_PE_2"/>
    <property type="match status" value="1"/>
</dbReference>
<dbReference type="InterPro" id="IPR000198">
    <property type="entry name" value="RhoGAP_dom"/>
</dbReference>
<feature type="domain" description="Phorbol-ester/DAG-type" evidence="7">
    <location>
        <begin position="1019"/>
        <end position="1066"/>
    </location>
</feature>
<dbReference type="Proteomes" id="UP000242287">
    <property type="component" value="Unassembled WGS sequence"/>
</dbReference>
<evidence type="ECO:0000259" key="6">
    <source>
        <dbReference type="PROSITE" id="PS50023"/>
    </source>
</evidence>
<dbReference type="GO" id="GO:0007165">
    <property type="term" value="P:signal transduction"/>
    <property type="evidence" value="ECO:0007669"/>
    <property type="project" value="InterPro"/>
</dbReference>
<feature type="compositionally biased region" description="Low complexity" evidence="5">
    <location>
        <begin position="455"/>
        <end position="473"/>
    </location>
</feature>
<dbReference type="PANTHER" id="PTHR46075">
    <property type="entry name" value="CHIMERIN FAMILY MEMBER"/>
    <property type="match status" value="1"/>
</dbReference>
<dbReference type="InterPro" id="IPR002219">
    <property type="entry name" value="PKC_DAG/PE"/>
</dbReference>
<evidence type="ECO:0000259" key="7">
    <source>
        <dbReference type="PROSITE" id="PS50081"/>
    </source>
</evidence>
<dbReference type="PROSITE" id="PS50023">
    <property type="entry name" value="LIM_DOMAIN_2"/>
    <property type="match status" value="1"/>
</dbReference>
<evidence type="ECO:0000313" key="9">
    <source>
        <dbReference type="EMBL" id="PFH46386.1"/>
    </source>
</evidence>
<dbReference type="Pfam" id="PF00620">
    <property type="entry name" value="RhoGAP"/>
    <property type="match status" value="1"/>
</dbReference>
<feature type="region of interest" description="Disordered" evidence="5">
    <location>
        <begin position="231"/>
        <end position="306"/>
    </location>
</feature>
<evidence type="ECO:0008006" key="11">
    <source>
        <dbReference type="Google" id="ProtNLM"/>
    </source>
</evidence>
<feature type="region of interest" description="Disordered" evidence="5">
    <location>
        <begin position="951"/>
        <end position="999"/>
    </location>
</feature>
<evidence type="ECO:0000256" key="3">
    <source>
        <dbReference type="ARBA" id="ARBA00022833"/>
    </source>
</evidence>
<keyword evidence="4" id="KW-0440">LIM domain</keyword>
<dbReference type="SMART" id="SM00109">
    <property type="entry name" value="C1"/>
    <property type="match status" value="1"/>
</dbReference>
<dbReference type="SUPFAM" id="SSF57889">
    <property type="entry name" value="Cysteine-rich domain"/>
    <property type="match status" value="1"/>
</dbReference>
<evidence type="ECO:0000256" key="4">
    <source>
        <dbReference type="PROSITE-ProRule" id="PRU00125"/>
    </source>
</evidence>
<dbReference type="InterPro" id="IPR046349">
    <property type="entry name" value="C1-like_sf"/>
</dbReference>
<name>A0A2A9NF50_9AGAR</name>
<keyword evidence="2 4" id="KW-0479">Metal-binding</keyword>
<keyword evidence="1" id="KW-0343">GTPase activation</keyword>
<feature type="domain" description="LIM zinc-binding" evidence="6">
    <location>
        <begin position="114"/>
        <end position="173"/>
    </location>
</feature>
<feature type="compositionally biased region" description="Polar residues" evidence="5">
    <location>
        <begin position="267"/>
        <end position="285"/>
    </location>
</feature>
<dbReference type="SMART" id="SM00132">
    <property type="entry name" value="LIM"/>
    <property type="match status" value="2"/>
</dbReference>
<accession>A0A2A9NF50</accession>
<dbReference type="GO" id="GO:0005096">
    <property type="term" value="F:GTPase activator activity"/>
    <property type="evidence" value="ECO:0007669"/>
    <property type="project" value="UniProtKB-KW"/>
</dbReference>
<dbReference type="SUPFAM" id="SSF48350">
    <property type="entry name" value="GTPase activation domain, GAP"/>
    <property type="match status" value="1"/>
</dbReference>
<feature type="region of interest" description="Disordered" evidence="5">
    <location>
        <begin position="452"/>
        <end position="495"/>
    </location>
</feature>
<dbReference type="FunFam" id="1.10.555.10:FF:000043">
    <property type="entry name" value="Rho GTPase activator Rga"/>
    <property type="match status" value="1"/>
</dbReference>
<feature type="domain" description="Rho-GAP" evidence="8">
    <location>
        <begin position="1079"/>
        <end position="1282"/>
    </location>
</feature>
<dbReference type="PROSITE" id="PS00479">
    <property type="entry name" value="ZF_DAG_PE_1"/>
    <property type="match status" value="1"/>
</dbReference>
<dbReference type="Gene3D" id="1.10.555.10">
    <property type="entry name" value="Rho GTPase activation protein"/>
    <property type="match status" value="1"/>
</dbReference>
<feature type="compositionally biased region" description="Polar residues" evidence="5">
    <location>
        <begin position="234"/>
        <end position="252"/>
    </location>
</feature>
<dbReference type="Pfam" id="PF00130">
    <property type="entry name" value="C1_1"/>
    <property type="match status" value="1"/>
</dbReference>
<proteinExistence type="predicted"/>
<dbReference type="InterPro" id="IPR051854">
    <property type="entry name" value="Rho-type_GAP"/>
</dbReference>
<dbReference type="InterPro" id="IPR008936">
    <property type="entry name" value="Rho_GTPase_activation_prot"/>
</dbReference>
<dbReference type="PANTHER" id="PTHR46075:SF2">
    <property type="entry name" value="RHO GTPASE ACTIVATING PROTEIN AT 5A, ISOFORM A"/>
    <property type="match status" value="1"/>
</dbReference>
<dbReference type="PROSITE" id="PS50238">
    <property type="entry name" value="RHOGAP"/>
    <property type="match status" value="1"/>
</dbReference>
<sequence>MSTASQQSQLTLQQNNTNNIGDALKPKDTLCPGCYTSAIREEGGLVVAFGYAFPQIHQAREFNPLTGQEFFFVYSQSFFHVECFKCAKCHEKVTADTNLLLLSDGSPVCANCTYCCTICHQAINDEAIMAGEDSFHAHCFKCKICKNRIDELTYARTSHGIYCMECHNDRVARNRRHAQKRAELAALGTNGGSGRVREVETRYPQEHGVGKSIPDTFLYLYHNHKGDIRRSYSGHRSISKSQATSALHSDTPNNERTKNRTPPITPASASSLSQKDESLNPSKQRTLPIPSADVKSGYNNRRRSFDDGVRPLDVLFKHTGTNTAGMMTRNSHALQVETSYAPQRRSLNSSGSHPDTIVPLIPTMSPTPTPVQIINQITLNSQMSSNGNSLSEHSDSCVLVSTGPGSPFSVLSPLSTEGSNDGRLNPSMQQSSTGANNAVFVGPNITSVAGEYAEESPSYSPPKQQQQKSYQESDLSSPVRRASFTDSSGAHLAHVRDSRSFSPSCYADVPHGIESETDNEAHGNSVTVDLSDPLLVLPASQGSGEYQYFKHYEPDVSISPDSASEEIELPPLGQASHAAYIAPALPPIRFSMNSADFSELFNSMPGLSPLKSHEFRGRISEHSSTAREALVPYTSIIDTNNPVLSPPNADFLSGVDANKIVNDINMPANLTSSTTPENFADIPPSSLTAPRSDQVTLDHSNTPFPSLPGDSLDATQVVQDESHKNTLNQLKTLVQDAKEKKTLQISLDRRLVELTVEAWELQQTDYTDLKMRFNAIKRTSKRYIEGLTVAQTEYDRELNARRDAEAEITRLRILLSSQAAKLTALSSDSRRQEQRRKVAKEIQDDLLKLEGDLAKLRVERDLIIVEMENLYNAKSSPHSIVIRSFNQGLDNLHMQYQRDLVPLEHQKETLKREILELKSFLDASLEEATVLNSRNEELALLNAEYLRQTEVRSPRGSQHPHHNVVSVNHSNAIEDEINRNKQPESSTPSKKFKWPSYKGRETSQPTIGYDLIKKKARIEHSFTQMSVLRFTRCDRCGDKMWGSQLRCTACNMSVHIRCAVNVYTACVQQGHLAKEENQAQLQSMFGRDLTEQAFVDGKTEGRLVPVLVEKCVGAVEALALDYEGIYRKNGGAGQSRMITQLFEKGDYFAFDLCDSDRFPDICSVTSVLKNYFRSLPVPLFTFDLHDDFINAAQIPDLSTKQQILKQLINKLPPAHYHTLRKLMLHLHNVSDRSEHNRMNSRNLGVVFGPTLMKSRDPAAEFTDMAGKTLLVEWVIENALFIFGDIPL</sequence>
<keyword evidence="10" id="KW-1185">Reference proteome</keyword>
<evidence type="ECO:0000259" key="8">
    <source>
        <dbReference type="PROSITE" id="PS50238"/>
    </source>
</evidence>
<protein>
    <recommendedName>
        <fullName evidence="11">RhoGAP-domain-containing protein</fullName>
    </recommendedName>
</protein>
<evidence type="ECO:0000313" key="10">
    <source>
        <dbReference type="Proteomes" id="UP000242287"/>
    </source>
</evidence>
<evidence type="ECO:0000256" key="5">
    <source>
        <dbReference type="SAM" id="MobiDB-lite"/>
    </source>
</evidence>
<dbReference type="Gene3D" id="3.30.60.20">
    <property type="match status" value="1"/>
</dbReference>
<evidence type="ECO:0000256" key="1">
    <source>
        <dbReference type="ARBA" id="ARBA00022468"/>
    </source>
</evidence>
<dbReference type="GO" id="GO:0046872">
    <property type="term" value="F:metal ion binding"/>
    <property type="evidence" value="ECO:0007669"/>
    <property type="project" value="UniProtKB-KW"/>
</dbReference>
<feature type="region of interest" description="Disordered" evidence="5">
    <location>
        <begin position="409"/>
        <end position="440"/>
    </location>
</feature>
<dbReference type="SMART" id="SM00324">
    <property type="entry name" value="RhoGAP"/>
    <property type="match status" value="1"/>
</dbReference>
<feature type="compositionally biased region" description="Polar residues" evidence="5">
    <location>
        <begin position="426"/>
        <end position="436"/>
    </location>
</feature>
<dbReference type="InterPro" id="IPR001781">
    <property type="entry name" value="Znf_LIM"/>
</dbReference>
<dbReference type="Gene3D" id="2.10.110.10">
    <property type="entry name" value="Cysteine Rich Protein"/>
    <property type="match status" value="2"/>
</dbReference>
<gene>
    <name evidence="9" type="ORF">AMATHDRAFT_7881</name>
</gene>
<keyword evidence="3 4" id="KW-0862">Zinc</keyword>
<dbReference type="STRING" id="703135.A0A2A9NF50"/>